<dbReference type="InterPro" id="IPR026055">
    <property type="entry name" value="FAR"/>
</dbReference>
<reference evidence="3 4" key="1">
    <citation type="submission" date="2018-05" db="EMBL/GenBank/DDBJ databases">
        <title>Genomic Encyclopedia of Type Strains, Phase IV (KMG-IV): sequencing the most valuable type-strain genomes for metagenomic binning, comparative biology and taxonomic classification.</title>
        <authorList>
            <person name="Goeker M."/>
        </authorList>
    </citation>
    <scope>NUCLEOTIDE SEQUENCE [LARGE SCALE GENOMIC DNA]</scope>
    <source>
        <strain evidence="3 4">DSM 19792</strain>
    </source>
</reference>
<dbReference type="InterPro" id="IPR029058">
    <property type="entry name" value="AB_hydrolase_fold"/>
</dbReference>
<dbReference type="Pfam" id="PF07993">
    <property type="entry name" value="NAD_binding_4"/>
    <property type="match status" value="1"/>
</dbReference>
<evidence type="ECO:0000259" key="1">
    <source>
        <dbReference type="Pfam" id="PF00561"/>
    </source>
</evidence>
<dbReference type="SUPFAM" id="SSF53474">
    <property type="entry name" value="alpha/beta-Hydrolases"/>
    <property type="match status" value="1"/>
</dbReference>
<dbReference type="GO" id="GO:0035336">
    <property type="term" value="P:long-chain fatty-acyl-CoA metabolic process"/>
    <property type="evidence" value="ECO:0007669"/>
    <property type="project" value="TreeGrafter"/>
</dbReference>
<dbReference type="InterPro" id="IPR000073">
    <property type="entry name" value="AB_hydrolase_1"/>
</dbReference>
<dbReference type="GO" id="GO:0080019">
    <property type="term" value="F:alcohol-forming very long-chain fatty acyl-CoA reductase activity"/>
    <property type="evidence" value="ECO:0007669"/>
    <property type="project" value="InterPro"/>
</dbReference>
<proteinExistence type="predicted"/>
<protein>
    <submittedName>
        <fullName evidence="3">Thioester reductase-like protein</fullName>
    </submittedName>
</protein>
<dbReference type="RefSeq" id="WP_110257062.1">
    <property type="nucleotide sequence ID" value="NZ_QJKB01000008.1"/>
</dbReference>
<evidence type="ECO:0000259" key="2">
    <source>
        <dbReference type="Pfam" id="PF07993"/>
    </source>
</evidence>
<dbReference type="PANTHER" id="PTHR11011:SF45">
    <property type="entry name" value="FATTY ACYL-COA REDUCTASE CG8306-RELATED"/>
    <property type="match status" value="1"/>
</dbReference>
<name>A0A318JJC8_9BURK</name>
<dbReference type="Pfam" id="PF00561">
    <property type="entry name" value="Abhydrolase_1"/>
    <property type="match status" value="1"/>
</dbReference>
<feature type="domain" description="Thioester reductase (TE)" evidence="2">
    <location>
        <begin position="29"/>
        <end position="278"/>
    </location>
</feature>
<gene>
    <name evidence="3" type="ORF">DFR42_108167</name>
</gene>
<dbReference type="InterPro" id="IPR013120">
    <property type="entry name" value="FAR_NAD-bd"/>
</dbReference>
<evidence type="ECO:0000313" key="4">
    <source>
        <dbReference type="Proteomes" id="UP000247792"/>
    </source>
</evidence>
<evidence type="ECO:0000313" key="3">
    <source>
        <dbReference type="EMBL" id="PXX40332.1"/>
    </source>
</evidence>
<comment type="caution">
    <text evidence="3">The sequence shown here is derived from an EMBL/GenBank/DDBJ whole genome shotgun (WGS) entry which is preliminary data.</text>
</comment>
<feature type="domain" description="AB hydrolase-1" evidence="1">
    <location>
        <begin position="414"/>
        <end position="662"/>
    </location>
</feature>
<dbReference type="PANTHER" id="PTHR11011">
    <property type="entry name" value="MALE STERILITY PROTEIN 2-RELATED"/>
    <property type="match status" value="1"/>
</dbReference>
<dbReference type="CDD" id="cd05263">
    <property type="entry name" value="MupV_like_SDR_e"/>
    <property type="match status" value="1"/>
</dbReference>
<accession>A0A318JJC8</accession>
<dbReference type="EMBL" id="QJKB01000008">
    <property type="protein sequence ID" value="PXX40332.1"/>
    <property type="molecule type" value="Genomic_DNA"/>
</dbReference>
<dbReference type="Proteomes" id="UP000247792">
    <property type="component" value="Unassembled WGS sequence"/>
</dbReference>
<organism evidence="3 4">
    <name type="scientific">Undibacterium pigrum</name>
    <dbReference type="NCBI Taxonomy" id="401470"/>
    <lineage>
        <taxon>Bacteria</taxon>
        <taxon>Pseudomonadati</taxon>
        <taxon>Pseudomonadota</taxon>
        <taxon>Betaproteobacteria</taxon>
        <taxon>Burkholderiales</taxon>
        <taxon>Oxalobacteraceae</taxon>
        <taxon>Undibacterium</taxon>
    </lineage>
</organism>
<dbReference type="Gene3D" id="3.40.50.720">
    <property type="entry name" value="NAD(P)-binding Rossmann-like Domain"/>
    <property type="match status" value="1"/>
</dbReference>
<sequence length="690" mass="77384">MEHQLTDYRYGDLLELTNRHRNTTKNIILTGATGFLGSNFLFWRLRQSGKIYVLVRGESQEHAKQRVYDALAVCASAYNQPIPKADIDSKLEYILGDMTETMCAISKADMEKLAAGNISEFWHCAASLKFEDRHKEEIYHHNINGTQNVMDLARRANCQHYLHISTAYTSGRVAGDIPETLHPVDIAYNNFYESSKNEGEHEVARYCDANGLDYRILRPAIIMGPLASRRSGGTRFGIYGLTQEMYRLRETLSKLQTPLRLIGDLAAAGNLVPVDQCVFDMIYLSNIGFGDQKVYHLTNSSDLNVKTMLEKIDVALGMKSINFVPERDTPATAIEELFDKRTVFYGGYYRTIKNFARSLPKHAGLSWADYGTYLTAFIKELDEQQSGTTFNRTQVTAEDGTELCVLTLGDNSKPPLVLANAYGMPSDFMFPLAKRLSDQFQVITWESRWVPAITHEFDLAKCHSLTHARDLVSILDHFGIAKAAVAGWSSGAQVCLRTMAQFPDRISSAVLLNGGVSLPASNEIKITEFEKNIRTLFPKIAANYRFAQKYCDLIYGAHATSDDGEDRKMISTILTSTDPFLLYMTSVPFRTPESLFRYANMMNGLFSERADAWTADVPHPVLVHVGGNDLVTHPDVGRFLVAGLENGVLSFDENGDHFSHFYDEDLASMIKQFVAQHQHQVQAQDALIAS</sequence>
<dbReference type="Gene3D" id="3.40.50.1820">
    <property type="entry name" value="alpha/beta hydrolase"/>
    <property type="match status" value="1"/>
</dbReference>
<dbReference type="InterPro" id="IPR036291">
    <property type="entry name" value="NAD(P)-bd_dom_sf"/>
</dbReference>
<keyword evidence="4" id="KW-1185">Reference proteome</keyword>
<dbReference type="SUPFAM" id="SSF51735">
    <property type="entry name" value="NAD(P)-binding Rossmann-fold domains"/>
    <property type="match status" value="1"/>
</dbReference>
<dbReference type="AlphaFoldDB" id="A0A318JJC8"/>
<dbReference type="OrthoDB" id="6286537at2"/>